<gene>
    <name evidence="1" type="ORF">DEO72_LG7g613</name>
</gene>
<dbReference type="Pfam" id="PF05623">
    <property type="entry name" value="DUF789"/>
    <property type="match status" value="1"/>
</dbReference>
<dbReference type="GO" id="GO:0004350">
    <property type="term" value="F:glutamate-5-semialdehyde dehydrogenase activity"/>
    <property type="evidence" value="ECO:0007669"/>
    <property type="project" value="TreeGrafter"/>
</dbReference>
<reference evidence="1 2" key="1">
    <citation type="submission" date="2019-04" db="EMBL/GenBank/DDBJ databases">
        <title>An improved genome assembly and genetic linkage map for asparagus bean, Vigna unguiculata ssp. sesquipedialis.</title>
        <authorList>
            <person name="Xia Q."/>
            <person name="Zhang R."/>
            <person name="Dong Y."/>
        </authorList>
    </citation>
    <scope>NUCLEOTIDE SEQUENCE [LARGE SCALE GENOMIC DNA]</scope>
    <source>
        <tissue evidence="1">Leaf</tissue>
    </source>
</reference>
<keyword evidence="1" id="KW-0418">Kinase</keyword>
<dbReference type="EMBL" id="CP039351">
    <property type="protein sequence ID" value="QCD99332.1"/>
    <property type="molecule type" value="Genomic_DNA"/>
</dbReference>
<dbReference type="GO" id="GO:0004349">
    <property type="term" value="F:glutamate 5-kinase activity"/>
    <property type="evidence" value="ECO:0007669"/>
    <property type="project" value="InterPro"/>
</dbReference>
<name>A0A4D6MD19_VIGUN</name>
<dbReference type="PANTHER" id="PTHR11063:SF27">
    <property type="entry name" value="DELTA-1-PYRROLINE-5-CARBOXYLATE SYNTHASE"/>
    <property type="match status" value="1"/>
</dbReference>
<evidence type="ECO:0000313" key="2">
    <source>
        <dbReference type="Proteomes" id="UP000501690"/>
    </source>
</evidence>
<keyword evidence="2" id="KW-1185">Reference proteome</keyword>
<accession>A0A4D6MD19</accession>
<dbReference type="Proteomes" id="UP000501690">
    <property type="component" value="Linkage Group LG7"/>
</dbReference>
<organism evidence="1 2">
    <name type="scientific">Vigna unguiculata</name>
    <name type="common">Cowpea</name>
    <dbReference type="NCBI Taxonomy" id="3917"/>
    <lineage>
        <taxon>Eukaryota</taxon>
        <taxon>Viridiplantae</taxon>
        <taxon>Streptophyta</taxon>
        <taxon>Embryophyta</taxon>
        <taxon>Tracheophyta</taxon>
        <taxon>Spermatophyta</taxon>
        <taxon>Magnoliopsida</taxon>
        <taxon>eudicotyledons</taxon>
        <taxon>Gunneridae</taxon>
        <taxon>Pentapetalae</taxon>
        <taxon>rosids</taxon>
        <taxon>fabids</taxon>
        <taxon>Fabales</taxon>
        <taxon>Fabaceae</taxon>
        <taxon>Papilionoideae</taxon>
        <taxon>50 kb inversion clade</taxon>
        <taxon>NPAAA clade</taxon>
        <taxon>indigoferoid/millettioid clade</taxon>
        <taxon>Phaseoleae</taxon>
        <taxon>Vigna</taxon>
    </lineage>
</organism>
<dbReference type="PROSITE" id="PS00902">
    <property type="entry name" value="GLUTAMATE_5_KINASE"/>
    <property type="match status" value="1"/>
</dbReference>
<protein>
    <submittedName>
        <fullName evidence="1">Glutamate 5-kinase</fullName>
    </submittedName>
</protein>
<dbReference type="PANTHER" id="PTHR11063">
    <property type="entry name" value="GLUTAMATE SEMIALDEHYDE DEHYDROGENASE"/>
    <property type="match status" value="1"/>
</dbReference>
<dbReference type="InterPro" id="IPR019797">
    <property type="entry name" value="Glutamate_5-kinase_CS"/>
</dbReference>
<proteinExistence type="predicted"/>
<keyword evidence="1" id="KW-0808">Transferase</keyword>
<evidence type="ECO:0000313" key="1">
    <source>
        <dbReference type="EMBL" id="QCD99332.1"/>
    </source>
</evidence>
<dbReference type="AlphaFoldDB" id="A0A4D6MD19"/>
<dbReference type="InterPro" id="IPR008507">
    <property type="entry name" value="DUF789"/>
</dbReference>
<sequence length="262" mass="29220">MHTLPVRREFSCGHCAEKFSIECAGEGENRNGSTPPLQATSDITSLNRLWHLWERESVEYFKLGDLWNYYDEWSAYGVGDPIPWPVVRHLCSITWLISLQSRYSPATVSDNIICKCALGQKYTNNRVKELAKRLMIQLAVDTWGSDVIILNCKHCVQDSSDKSRFGRGGMTAKVNAAVCAAHVGIPVIITRSSNMKKGVKYYWQLLMLISLENEVDVADVVAAGFENSLISPLTLKHEKARISKLAKSGCMLAAVEEPIGQI</sequence>